<comment type="subcellular location">
    <subcellularLocation>
        <location evidence="1">Cell membrane</location>
        <topology evidence="1">Multi-pass membrane protein</topology>
    </subcellularLocation>
</comment>
<keyword evidence="4 6" id="KW-1133">Transmembrane helix</keyword>
<keyword evidence="8" id="KW-1185">Reference proteome</keyword>
<feature type="transmembrane region" description="Helical" evidence="6">
    <location>
        <begin position="469"/>
        <end position="493"/>
    </location>
</feature>
<accession>A0AAE3LNT8</accession>
<dbReference type="InterPro" id="IPR050833">
    <property type="entry name" value="Poly_Biosynth_Transport"/>
</dbReference>
<comment type="caution">
    <text evidence="7">The sequence shown here is derived from an EMBL/GenBank/DDBJ whole genome shotgun (WGS) entry which is preliminary data.</text>
</comment>
<evidence type="ECO:0000256" key="3">
    <source>
        <dbReference type="ARBA" id="ARBA00022692"/>
    </source>
</evidence>
<dbReference type="PANTHER" id="PTHR30250">
    <property type="entry name" value="PST FAMILY PREDICTED COLANIC ACID TRANSPORTER"/>
    <property type="match status" value="1"/>
</dbReference>
<keyword evidence="3 6" id="KW-0812">Transmembrane</keyword>
<feature type="transmembrane region" description="Helical" evidence="6">
    <location>
        <begin position="89"/>
        <end position="114"/>
    </location>
</feature>
<evidence type="ECO:0000313" key="8">
    <source>
        <dbReference type="Proteomes" id="UP001209318"/>
    </source>
</evidence>
<feature type="transmembrane region" description="Helical" evidence="6">
    <location>
        <begin position="408"/>
        <end position="429"/>
    </location>
</feature>
<feature type="transmembrane region" description="Helical" evidence="6">
    <location>
        <begin position="499"/>
        <end position="519"/>
    </location>
</feature>
<dbReference type="InterPro" id="IPR002797">
    <property type="entry name" value="Polysacc_synth"/>
</dbReference>
<evidence type="ECO:0000256" key="5">
    <source>
        <dbReference type="ARBA" id="ARBA00023136"/>
    </source>
</evidence>
<dbReference type="InterPro" id="IPR024923">
    <property type="entry name" value="PG_synth_SpoVB"/>
</dbReference>
<feature type="transmembrane region" description="Helical" evidence="6">
    <location>
        <begin position="177"/>
        <end position="195"/>
    </location>
</feature>
<feature type="transmembrane region" description="Helical" evidence="6">
    <location>
        <begin position="134"/>
        <end position="156"/>
    </location>
</feature>
<keyword evidence="2" id="KW-1003">Cell membrane</keyword>
<feature type="transmembrane region" description="Helical" evidence="6">
    <location>
        <begin position="12"/>
        <end position="34"/>
    </location>
</feature>
<evidence type="ECO:0000256" key="6">
    <source>
        <dbReference type="SAM" id="Phobius"/>
    </source>
</evidence>
<evidence type="ECO:0000256" key="1">
    <source>
        <dbReference type="ARBA" id="ARBA00004651"/>
    </source>
</evidence>
<dbReference type="PIRSF" id="PIRSF038958">
    <property type="entry name" value="PG_synth_SpoVB"/>
    <property type="match status" value="1"/>
</dbReference>
<feature type="transmembrane region" description="Helical" evidence="6">
    <location>
        <begin position="435"/>
        <end position="457"/>
    </location>
</feature>
<dbReference type="PANTHER" id="PTHR30250:SF21">
    <property type="entry name" value="LIPID II FLIPPASE MURJ"/>
    <property type="match status" value="1"/>
</dbReference>
<organism evidence="7 8">
    <name type="scientific">Perspicuibacillus lycopersici</name>
    <dbReference type="NCBI Taxonomy" id="1325689"/>
    <lineage>
        <taxon>Bacteria</taxon>
        <taxon>Bacillati</taxon>
        <taxon>Bacillota</taxon>
        <taxon>Bacilli</taxon>
        <taxon>Bacillales</taxon>
        <taxon>Bacillaceae</taxon>
        <taxon>Perspicuibacillus</taxon>
    </lineage>
</organism>
<proteinExistence type="predicted"/>
<reference evidence="7" key="1">
    <citation type="submission" date="2022-10" db="EMBL/GenBank/DDBJ databases">
        <title>Description of Fervidibacillus gen. nov. in the family Fervidibacillaceae fam. nov. with two species, Fervidibacillus albus sp. nov., and Fervidibacillus halotolerans sp. nov., isolated from tidal flat sediments.</title>
        <authorList>
            <person name="Kwon K.K."/>
            <person name="Yang S.-H."/>
        </authorList>
    </citation>
    <scope>NUCLEOTIDE SEQUENCE</scope>
    <source>
        <strain evidence="7">JCM 19140</strain>
    </source>
</reference>
<dbReference type="EMBL" id="JAOUSF010000003">
    <property type="protein sequence ID" value="MCU9614261.1"/>
    <property type="molecule type" value="Genomic_DNA"/>
</dbReference>
<feature type="transmembrane region" description="Helical" evidence="6">
    <location>
        <begin position="250"/>
        <end position="270"/>
    </location>
</feature>
<feature type="transmembrane region" description="Helical" evidence="6">
    <location>
        <begin position="201"/>
        <end position="222"/>
    </location>
</feature>
<feature type="transmembrane region" description="Helical" evidence="6">
    <location>
        <begin position="303"/>
        <end position="323"/>
    </location>
</feature>
<name>A0AAE3LNT8_9BACI</name>
<dbReference type="RefSeq" id="WP_263073502.1">
    <property type="nucleotide sequence ID" value="NZ_JAOUSF010000003.1"/>
</dbReference>
<dbReference type="Proteomes" id="UP001209318">
    <property type="component" value="Unassembled WGS sequence"/>
</dbReference>
<dbReference type="Pfam" id="PF01943">
    <property type="entry name" value="Polysacc_synt"/>
    <property type="match status" value="1"/>
</dbReference>
<dbReference type="CDD" id="cd13124">
    <property type="entry name" value="MATE_SpoVB_like"/>
    <property type="match status" value="1"/>
</dbReference>
<evidence type="ECO:0000256" key="2">
    <source>
        <dbReference type="ARBA" id="ARBA00022475"/>
    </source>
</evidence>
<sequence length="542" mass="60432">MSSKLMRGTFILTLGTYISKFLGLFYVIPFFALVGKQGVALYQYGYVPYTIFISIATAGIPLAVSKFISKYNTLEEYAVGRKLFKSGMVIMLITGFAAFLILYFLSPLLADFIIPDADEVKNATESVAVGDVVAVIRAVSFALIVVPFMSLIRGFFQGHQSMGPSAVSQVVEQIVRIAFLLIGAFVVMKIIHGDIVEAVKVATFAAFVGAIGGLLVLFWYWIKRRPYLNELLSKDKGTVQISLKEIYKEIFISAIPFIIVGIANPMFQMVDTLTFNKTMVSLGMGLNEANDAFATLNYNSHKLVIIPVSLATAFSLTLVPMITKSYVNQNIKDLKLQLNQTFQVLLYLTLPAALGISLLAGPLYTVFYEADTFGAEILATYAPVAILFALFSVTAAILQGINEQRFTVFSLLLGLLIKLIINIPLIEAYETKGAIYATIIGYLTAIIINLFVIRYYANYHYRLVFRRGILIIIFNMIMVITVFFVYKILLLFLSPEYSIQSLIIIAICAIFGMAVYFYLSVKSRLIYFLFPEQMSSLKRRLS</sequence>
<gene>
    <name evidence="7" type="ORF">OEV98_11880</name>
</gene>
<dbReference type="AlphaFoldDB" id="A0AAE3LNT8"/>
<feature type="transmembrane region" description="Helical" evidence="6">
    <location>
        <begin position="46"/>
        <end position="68"/>
    </location>
</feature>
<feature type="transmembrane region" description="Helical" evidence="6">
    <location>
        <begin position="379"/>
        <end position="401"/>
    </location>
</feature>
<feature type="transmembrane region" description="Helical" evidence="6">
    <location>
        <begin position="344"/>
        <end position="367"/>
    </location>
</feature>
<evidence type="ECO:0000256" key="4">
    <source>
        <dbReference type="ARBA" id="ARBA00022989"/>
    </source>
</evidence>
<dbReference type="GO" id="GO:0005886">
    <property type="term" value="C:plasma membrane"/>
    <property type="evidence" value="ECO:0007669"/>
    <property type="project" value="UniProtKB-SubCell"/>
</dbReference>
<keyword evidence="5 6" id="KW-0472">Membrane</keyword>
<protein>
    <submittedName>
        <fullName evidence="7">Polysaccharide biosynthesis protein</fullName>
    </submittedName>
</protein>
<evidence type="ECO:0000313" key="7">
    <source>
        <dbReference type="EMBL" id="MCU9614261.1"/>
    </source>
</evidence>